<sequence>MENISPKKRKTMNGNGTDSSSSAYFEAYEDLDVHRLMLDDKSRTLAYKNAIFNMKEHFADKIVMDVGAGTGILTIFCAQAGAKKVYAVEASNLANIIPQVAAENNVVDKVQVIPKLAEDINPCEIEKVDIIVSEWMGFYLIHEGMLDSVIFSRDNFLKEGGLMFPSVAKIYAAPCQFPCYNELWNDVCGVSMKCVAELYRNSKSLKVLPQLIPKEDILADEKLLVWLDLNTTTIEELNRLGGQESVMICSKSGKYQGIGIWFDVEFPDGSILSTSPQADPTHWKQFVIVFPQTFEVEDKEPVAFTLEFCRSADPRKYQISFNMLDALELDHEIPCDCYMTKCIVTKAYIESQKLTMDIDTGTESMAC</sequence>
<gene>
    <name evidence="1" type="ORF">QAD02_001743</name>
</gene>
<reference evidence="1" key="1">
    <citation type="submission" date="2023-04" db="EMBL/GenBank/DDBJ databases">
        <title>A chromosome-level genome assembly of the parasitoid wasp Eretmocerus hayati.</title>
        <authorList>
            <person name="Zhong Y."/>
            <person name="Liu S."/>
            <person name="Liu Y."/>
        </authorList>
    </citation>
    <scope>NUCLEOTIDE SEQUENCE</scope>
    <source>
        <strain evidence="1">ZJU_SS_LIU_2023</strain>
    </source>
</reference>
<evidence type="ECO:0000313" key="2">
    <source>
        <dbReference type="Proteomes" id="UP001239111"/>
    </source>
</evidence>
<organism evidence="1 2">
    <name type="scientific">Eretmocerus hayati</name>
    <dbReference type="NCBI Taxonomy" id="131215"/>
    <lineage>
        <taxon>Eukaryota</taxon>
        <taxon>Metazoa</taxon>
        <taxon>Ecdysozoa</taxon>
        <taxon>Arthropoda</taxon>
        <taxon>Hexapoda</taxon>
        <taxon>Insecta</taxon>
        <taxon>Pterygota</taxon>
        <taxon>Neoptera</taxon>
        <taxon>Endopterygota</taxon>
        <taxon>Hymenoptera</taxon>
        <taxon>Apocrita</taxon>
        <taxon>Proctotrupomorpha</taxon>
        <taxon>Chalcidoidea</taxon>
        <taxon>Aphelinidae</taxon>
        <taxon>Aphelininae</taxon>
        <taxon>Eretmocerus</taxon>
    </lineage>
</organism>
<keyword evidence="2" id="KW-1185">Reference proteome</keyword>
<name>A0ACC2NH91_9HYME</name>
<proteinExistence type="predicted"/>
<evidence type="ECO:0000313" key="1">
    <source>
        <dbReference type="EMBL" id="KAJ8670484.1"/>
    </source>
</evidence>
<dbReference type="EMBL" id="CM056743">
    <property type="protein sequence ID" value="KAJ8670484.1"/>
    <property type="molecule type" value="Genomic_DNA"/>
</dbReference>
<dbReference type="Proteomes" id="UP001239111">
    <property type="component" value="Chromosome 3"/>
</dbReference>
<comment type="caution">
    <text evidence="1">The sequence shown here is derived from an EMBL/GenBank/DDBJ whole genome shotgun (WGS) entry which is preliminary data.</text>
</comment>
<protein>
    <submittedName>
        <fullName evidence="1">Uncharacterized protein</fullName>
    </submittedName>
</protein>
<accession>A0ACC2NH91</accession>